<feature type="domain" description="Nudix hydrolase" evidence="7">
    <location>
        <begin position="3"/>
        <end position="190"/>
    </location>
</feature>
<dbReference type="STRING" id="1385369.N825_08405"/>
<dbReference type="InterPro" id="IPR039121">
    <property type="entry name" value="NUDT19"/>
</dbReference>
<dbReference type="Proteomes" id="UP000019486">
    <property type="component" value="Unassembled WGS sequence"/>
</dbReference>
<reference evidence="8 9" key="1">
    <citation type="submission" date="2013-08" db="EMBL/GenBank/DDBJ databases">
        <title>The genome sequence of Skermanella stibiiresistens.</title>
        <authorList>
            <person name="Zhu W."/>
            <person name="Wang G."/>
        </authorList>
    </citation>
    <scope>NUCLEOTIDE SEQUENCE [LARGE SCALE GENOMIC DNA]</scope>
    <source>
        <strain evidence="8 9">SB22</strain>
    </source>
</reference>
<dbReference type="GO" id="GO:0016818">
    <property type="term" value="F:hydrolase activity, acting on acid anhydrides, in phosphorus-containing anhydrides"/>
    <property type="evidence" value="ECO:0007669"/>
    <property type="project" value="InterPro"/>
</dbReference>
<organism evidence="8 9">
    <name type="scientific">Skermanella stibiiresistens SB22</name>
    <dbReference type="NCBI Taxonomy" id="1385369"/>
    <lineage>
        <taxon>Bacteria</taxon>
        <taxon>Pseudomonadati</taxon>
        <taxon>Pseudomonadota</taxon>
        <taxon>Alphaproteobacteria</taxon>
        <taxon>Rhodospirillales</taxon>
        <taxon>Azospirillaceae</taxon>
        <taxon>Skermanella</taxon>
    </lineage>
</organism>
<evidence type="ECO:0000259" key="7">
    <source>
        <dbReference type="PROSITE" id="PS51462"/>
    </source>
</evidence>
<accession>W9H5H8</accession>
<evidence type="ECO:0000313" key="9">
    <source>
        <dbReference type="Proteomes" id="UP000019486"/>
    </source>
</evidence>
<proteinExistence type="predicted"/>
<evidence type="ECO:0000256" key="1">
    <source>
        <dbReference type="ARBA" id="ARBA00001936"/>
    </source>
</evidence>
<dbReference type="RefSeq" id="WP_051512574.1">
    <property type="nucleotide sequence ID" value="NZ_AVFL01000014.1"/>
</dbReference>
<comment type="cofactor">
    <cofactor evidence="2">
        <name>Mg(2+)</name>
        <dbReference type="ChEBI" id="CHEBI:18420"/>
    </cofactor>
</comment>
<dbReference type="InterPro" id="IPR000086">
    <property type="entry name" value="NUDIX_hydrolase_dom"/>
</dbReference>
<evidence type="ECO:0000256" key="3">
    <source>
        <dbReference type="ARBA" id="ARBA00022723"/>
    </source>
</evidence>
<evidence type="ECO:0000256" key="5">
    <source>
        <dbReference type="ARBA" id="ARBA00022842"/>
    </source>
</evidence>
<dbReference type="PROSITE" id="PS51462">
    <property type="entry name" value="NUDIX"/>
    <property type="match status" value="1"/>
</dbReference>
<evidence type="ECO:0000256" key="6">
    <source>
        <dbReference type="ARBA" id="ARBA00023211"/>
    </source>
</evidence>
<evidence type="ECO:0000256" key="4">
    <source>
        <dbReference type="ARBA" id="ARBA00022801"/>
    </source>
</evidence>
<keyword evidence="4" id="KW-0378">Hydrolase</keyword>
<keyword evidence="6" id="KW-0464">Manganese</keyword>
<name>W9H5H8_9PROT</name>
<evidence type="ECO:0000256" key="2">
    <source>
        <dbReference type="ARBA" id="ARBA00001946"/>
    </source>
</evidence>
<keyword evidence="3" id="KW-0479">Metal-binding</keyword>
<gene>
    <name evidence="8" type="ORF">N825_08405</name>
</gene>
<dbReference type="PANTHER" id="PTHR12318">
    <property type="entry name" value="TESTOSTERONE-REGULATED PROTEIN RP2"/>
    <property type="match status" value="1"/>
</dbReference>
<keyword evidence="5" id="KW-0460">Magnesium</keyword>
<dbReference type="SUPFAM" id="SSF55811">
    <property type="entry name" value="Nudix"/>
    <property type="match status" value="1"/>
</dbReference>
<dbReference type="OrthoDB" id="7183442at2"/>
<dbReference type="Gene3D" id="3.90.79.10">
    <property type="entry name" value="Nucleoside Triphosphate Pyrophosphohydrolase"/>
    <property type="match status" value="1"/>
</dbReference>
<dbReference type="InterPro" id="IPR015797">
    <property type="entry name" value="NUDIX_hydrolase-like_dom_sf"/>
</dbReference>
<dbReference type="PANTHER" id="PTHR12318:SF0">
    <property type="entry name" value="ACYL-COENZYME A DIPHOSPHATASE NUDT19"/>
    <property type="match status" value="1"/>
</dbReference>
<comment type="cofactor">
    <cofactor evidence="1">
        <name>Mn(2+)</name>
        <dbReference type="ChEBI" id="CHEBI:29035"/>
    </cofactor>
</comment>
<dbReference type="CDD" id="cd18870">
    <property type="entry name" value="NUDIX_AcylCoAdiphos_Nudt19"/>
    <property type="match status" value="1"/>
</dbReference>
<dbReference type="AlphaFoldDB" id="W9H5H8"/>
<dbReference type="GO" id="GO:0046872">
    <property type="term" value="F:metal ion binding"/>
    <property type="evidence" value="ECO:0007669"/>
    <property type="project" value="UniProtKB-KW"/>
</dbReference>
<comment type="caution">
    <text evidence="8">The sequence shown here is derived from an EMBL/GenBank/DDBJ whole genome shotgun (WGS) entry which is preliminary data.</text>
</comment>
<evidence type="ECO:0000313" key="8">
    <source>
        <dbReference type="EMBL" id="EWY39013.1"/>
    </source>
</evidence>
<protein>
    <recommendedName>
        <fullName evidence="7">Nudix hydrolase domain-containing protein</fullName>
    </recommendedName>
</protein>
<dbReference type="EMBL" id="AVFL01000014">
    <property type="protein sequence ID" value="EWY39013.1"/>
    <property type="molecule type" value="Genomic_DNA"/>
</dbReference>
<keyword evidence="9" id="KW-1185">Reference proteome</keyword>
<sequence length="250" mass="27120">MTGLREAATLILLRDTRHGFETLMIERHGAASFAAGALVFPGGCVDAGDRQAGDDDVSAARSAAIRETFEECGILLVRESDGAPPSSQRQDELITRYRRAILDGEIGFGRMLELENLTPAPDLLTQFGHWVTPVVRPKRFDTRFFVAKAPPDQRTAPDGSEIVSYRWVSPASILRAADAGEVRLIFATRMTLARLSDSGGVAEAIDQASRRPVPRIVPEWVETAEGARLRIPEDAGYHPTVAPAVSSDLG</sequence>